<accession>A0A0B7GVP6</accession>
<dbReference type="NCBIfam" id="TIGR01484">
    <property type="entry name" value="HAD-SF-IIB"/>
    <property type="match status" value="1"/>
</dbReference>
<reference evidence="2 4" key="3">
    <citation type="submission" date="2019-08" db="EMBL/GenBank/DDBJ databases">
        <authorList>
            <person name="Kuhnert P."/>
        </authorList>
    </citation>
    <scope>NUCLEOTIDE SEQUENCE [LARGE SCALE GENOMIC DNA]</scope>
    <source>
        <strain evidence="2 4">B36.5</strain>
    </source>
</reference>
<dbReference type="InterPro" id="IPR000150">
    <property type="entry name" value="Cof"/>
</dbReference>
<dbReference type="PANTHER" id="PTHR10000:SF8">
    <property type="entry name" value="HAD SUPERFAMILY HYDROLASE-LIKE, TYPE 3"/>
    <property type="match status" value="1"/>
</dbReference>
<dbReference type="Proteomes" id="UP000323594">
    <property type="component" value="Chromosome"/>
</dbReference>
<dbReference type="Proteomes" id="UP000042527">
    <property type="component" value="Unassembled WGS sequence"/>
</dbReference>
<dbReference type="SFLD" id="SFLDS00003">
    <property type="entry name" value="Haloacid_Dehalogenase"/>
    <property type="match status" value="1"/>
</dbReference>
<dbReference type="Gene3D" id="3.30.1240.10">
    <property type="match status" value="1"/>
</dbReference>
<dbReference type="Gene3D" id="3.40.50.1000">
    <property type="entry name" value="HAD superfamily/HAD-like"/>
    <property type="match status" value="1"/>
</dbReference>
<dbReference type="OrthoDB" id="9781413at2"/>
<dbReference type="RefSeq" id="WP_002696198.1">
    <property type="nucleotide sequence ID" value="NZ_CDNC01000045.1"/>
</dbReference>
<dbReference type="PANTHER" id="PTHR10000">
    <property type="entry name" value="PHOSPHOSERINE PHOSPHATASE"/>
    <property type="match status" value="1"/>
</dbReference>
<dbReference type="PROSITE" id="PS01229">
    <property type="entry name" value="COF_2"/>
    <property type="match status" value="1"/>
</dbReference>
<dbReference type="InterPro" id="IPR006379">
    <property type="entry name" value="HAD-SF_hydro_IIB"/>
</dbReference>
<evidence type="ECO:0000313" key="1">
    <source>
        <dbReference type="EMBL" id="CEM62764.1"/>
    </source>
</evidence>
<name>A0A0B7GVP6_TREPH</name>
<dbReference type="CDD" id="cd07516">
    <property type="entry name" value="HAD_Pase"/>
    <property type="match status" value="1"/>
</dbReference>
<dbReference type="GO" id="GO:0016791">
    <property type="term" value="F:phosphatase activity"/>
    <property type="evidence" value="ECO:0007669"/>
    <property type="project" value="TreeGrafter"/>
</dbReference>
<reference evidence="1" key="1">
    <citation type="submission" date="2015-01" db="EMBL/GenBank/DDBJ databases">
        <authorList>
            <person name="Xiang T."/>
            <person name="Song Y."/>
            <person name="Huang L."/>
            <person name="Wang B."/>
            <person name="Wu P."/>
        </authorList>
    </citation>
    <scope>NUCLEOTIDE SEQUENCE [LARGE SCALE GENOMIC DNA]</scope>
    <source>
        <strain evidence="1">V1</strain>
    </source>
</reference>
<dbReference type="SFLD" id="SFLDG01140">
    <property type="entry name" value="C2.B:_Phosphomannomutase_and_P"/>
    <property type="match status" value="1"/>
</dbReference>
<reference evidence="3" key="2">
    <citation type="submission" date="2015-01" db="EMBL/GenBank/DDBJ databases">
        <authorList>
            <person name="Manzoor Shahid"/>
            <person name="Zubair Saima"/>
        </authorList>
    </citation>
    <scope>NUCLEOTIDE SEQUENCE [LARGE SCALE GENOMIC DNA]</scope>
    <source>
        <strain evidence="3">V1</strain>
    </source>
</reference>
<evidence type="ECO:0000313" key="2">
    <source>
        <dbReference type="EMBL" id="QEJ98570.1"/>
    </source>
</evidence>
<dbReference type="AlphaFoldDB" id="A0A0B7GVP6"/>
<keyword evidence="3" id="KW-1185">Reference proteome</keyword>
<organism evidence="1 3">
    <name type="scientific">Treponema phagedenis</name>
    <dbReference type="NCBI Taxonomy" id="162"/>
    <lineage>
        <taxon>Bacteria</taxon>
        <taxon>Pseudomonadati</taxon>
        <taxon>Spirochaetota</taxon>
        <taxon>Spirochaetia</taxon>
        <taxon>Spirochaetales</taxon>
        <taxon>Treponemataceae</taxon>
        <taxon>Treponema</taxon>
    </lineage>
</organism>
<dbReference type="NCBIfam" id="TIGR00099">
    <property type="entry name" value="Cof-subfamily"/>
    <property type="match status" value="1"/>
</dbReference>
<dbReference type="SUPFAM" id="SSF56784">
    <property type="entry name" value="HAD-like"/>
    <property type="match status" value="1"/>
</dbReference>
<dbReference type="GO" id="GO:0000287">
    <property type="term" value="F:magnesium ion binding"/>
    <property type="evidence" value="ECO:0007669"/>
    <property type="project" value="TreeGrafter"/>
</dbReference>
<proteinExistence type="predicted"/>
<protein>
    <submittedName>
        <fullName evidence="1">Cof-like hydrolase</fullName>
    </submittedName>
    <submittedName>
        <fullName evidence="2">Cof-type HAD-IIB family hydrolase</fullName>
    </submittedName>
</protein>
<gene>
    <name evidence="2" type="ORF">FUT82_11570</name>
    <name evidence="1" type="ORF">TPHV1_50024</name>
</gene>
<sequence length="274" mass="30314">MKNADIRLVVCDMDGTLLDDKGSITEENKQAIAALKAKNIDFTIATGRMIQMVQEYVRQLDLTSPMICCNGGFVGTIEKPLFTKSFSASVAKQLLEYFTEENLDYVVYTPACLLKAPNSERVQTYYNYNKLAEQGGSTPIPIFEIKELDRHGGFENILKFLICEYNESKLSTVTKYINAIAGVNGELSMPYLLDIMPEGITKGAGIPTLCDYYKIRPDQICAFGDQVNDISMLKAVGLSFCMENGGDLAKEAAMHITSSNKESGVAEAIRKYIL</sequence>
<dbReference type="GO" id="GO:0005829">
    <property type="term" value="C:cytosol"/>
    <property type="evidence" value="ECO:0007669"/>
    <property type="project" value="TreeGrafter"/>
</dbReference>
<dbReference type="GeneID" id="57753816"/>
<evidence type="ECO:0000313" key="3">
    <source>
        <dbReference type="Proteomes" id="UP000042527"/>
    </source>
</evidence>
<dbReference type="InterPro" id="IPR023214">
    <property type="entry name" value="HAD_sf"/>
</dbReference>
<dbReference type="EMBL" id="CP042817">
    <property type="protein sequence ID" value="QEJ98570.1"/>
    <property type="molecule type" value="Genomic_DNA"/>
</dbReference>
<dbReference type="EMBL" id="CDNC01000045">
    <property type="protein sequence ID" value="CEM62764.1"/>
    <property type="molecule type" value="Genomic_DNA"/>
</dbReference>
<evidence type="ECO:0000313" key="4">
    <source>
        <dbReference type="Proteomes" id="UP000323594"/>
    </source>
</evidence>
<dbReference type="Pfam" id="PF08282">
    <property type="entry name" value="Hydrolase_3"/>
    <property type="match status" value="1"/>
</dbReference>
<dbReference type="InterPro" id="IPR036412">
    <property type="entry name" value="HAD-like_sf"/>
</dbReference>
<keyword evidence="1" id="KW-0378">Hydrolase</keyword>